<dbReference type="Proteomes" id="UP000711488">
    <property type="component" value="Unassembled WGS sequence"/>
</dbReference>
<organism evidence="3">
    <name type="scientific">Hyalella azteca</name>
    <name type="common">Amphipod</name>
    <dbReference type="NCBI Taxonomy" id="294128"/>
    <lineage>
        <taxon>Eukaryota</taxon>
        <taxon>Metazoa</taxon>
        <taxon>Ecdysozoa</taxon>
        <taxon>Arthropoda</taxon>
        <taxon>Crustacea</taxon>
        <taxon>Multicrustacea</taxon>
        <taxon>Malacostraca</taxon>
        <taxon>Eumalacostraca</taxon>
        <taxon>Peracarida</taxon>
        <taxon>Amphipoda</taxon>
        <taxon>Senticaudata</taxon>
        <taxon>Talitrida</taxon>
        <taxon>Talitroidea</taxon>
        <taxon>Hyalellidae</taxon>
        <taxon>Hyalella</taxon>
    </lineage>
</organism>
<reference evidence="3" key="3">
    <citation type="submission" date="2019-06" db="EMBL/GenBank/DDBJ databases">
        <authorList>
            <person name="Poynton C."/>
            <person name="Hasenbein S."/>
            <person name="Benoit J.B."/>
            <person name="Sepulveda M.S."/>
            <person name="Poelchau M.F."/>
            <person name="Murali S.C."/>
            <person name="Chen S."/>
            <person name="Glastad K.M."/>
            <person name="Werren J.H."/>
            <person name="Vineis J.H."/>
            <person name="Bowen J.L."/>
            <person name="Friedrich M."/>
            <person name="Jones J."/>
            <person name="Robertson H.M."/>
            <person name="Feyereisen R."/>
            <person name="Mechler-Hickson A."/>
            <person name="Mathers N."/>
            <person name="Lee C.E."/>
            <person name="Colbourne J.K."/>
            <person name="Biales A."/>
            <person name="Johnston J.S."/>
            <person name="Wellborn G.A."/>
            <person name="Rosendale A.J."/>
            <person name="Cridge A.G."/>
            <person name="Munoz-Torres M.C."/>
            <person name="Bain P.A."/>
            <person name="Manny A.R."/>
            <person name="Major K.M."/>
            <person name="Lambert F.N."/>
            <person name="Vulpe C.D."/>
            <person name="Tuck P."/>
            <person name="Blalock B.J."/>
            <person name="Lin Y.-Y."/>
            <person name="Smith M.E."/>
            <person name="Ochoa-Acuna H."/>
            <person name="Chen M.-J.M."/>
            <person name="Childers C.P."/>
            <person name="Qu J."/>
            <person name="Dugan S."/>
            <person name="Lee S.L."/>
            <person name="Chao H."/>
            <person name="Dinh H."/>
            <person name="Han Y."/>
            <person name="Doddapaneni H."/>
            <person name="Worley K.C."/>
            <person name="Muzny D.M."/>
            <person name="Gibbs R.A."/>
            <person name="Richards S."/>
        </authorList>
    </citation>
    <scope>NUCLEOTIDE SEQUENCE</scope>
    <source>
        <strain evidence="3">HAZT.00-mixed</strain>
        <tissue evidence="3">Whole organism</tissue>
    </source>
</reference>
<reference evidence="3" key="2">
    <citation type="journal article" date="2018" name="Environ. Sci. Technol.">
        <title>The Toxicogenome of Hyalella azteca: A Model for Sediment Ecotoxicology and Evolutionary Toxicology.</title>
        <authorList>
            <person name="Poynton H.C."/>
            <person name="Hasenbein S."/>
            <person name="Benoit J.B."/>
            <person name="Sepulveda M.S."/>
            <person name="Poelchau M.F."/>
            <person name="Hughes D.S.T."/>
            <person name="Murali S.C."/>
            <person name="Chen S."/>
            <person name="Glastad K.M."/>
            <person name="Goodisman M.A.D."/>
            <person name="Werren J.H."/>
            <person name="Vineis J.H."/>
            <person name="Bowen J.L."/>
            <person name="Friedrich M."/>
            <person name="Jones J."/>
            <person name="Robertson H.M."/>
            <person name="Feyereisen R."/>
            <person name="Mechler-Hickson A."/>
            <person name="Mathers N."/>
            <person name="Lee C.E."/>
            <person name="Colbourne J.K."/>
            <person name="Biales A."/>
            <person name="Johnston J.S."/>
            <person name="Wellborn G.A."/>
            <person name="Rosendale A.J."/>
            <person name="Cridge A.G."/>
            <person name="Munoz-Torres M.C."/>
            <person name="Bain P.A."/>
            <person name="Manny A.R."/>
            <person name="Major K.M."/>
            <person name="Lambert F.N."/>
            <person name="Vulpe C.D."/>
            <person name="Tuck P."/>
            <person name="Blalock B.J."/>
            <person name="Lin Y.Y."/>
            <person name="Smith M.E."/>
            <person name="Ochoa-Acuna H."/>
            <person name="Chen M.M."/>
            <person name="Childers C.P."/>
            <person name="Qu J."/>
            <person name="Dugan S."/>
            <person name="Lee S.L."/>
            <person name="Chao H."/>
            <person name="Dinh H."/>
            <person name="Han Y."/>
            <person name="Doddapaneni H."/>
            <person name="Worley K.C."/>
            <person name="Muzny D.M."/>
            <person name="Gibbs R.A."/>
            <person name="Richards S."/>
        </authorList>
    </citation>
    <scope>NUCLEOTIDE SEQUENCE</scope>
    <source>
        <strain evidence="3">HAZT.00-mixed</strain>
        <tissue evidence="3">Whole organism</tissue>
    </source>
</reference>
<reference evidence="3" key="1">
    <citation type="submission" date="2014-08" db="EMBL/GenBank/DDBJ databases">
        <authorList>
            <person name="Murali S."/>
            <person name="Richards S."/>
            <person name="Bandaranaike D."/>
            <person name="Bellair M."/>
            <person name="Blankenburg K."/>
            <person name="Chao H."/>
            <person name="Dinh H."/>
            <person name="Doddapaneni H."/>
            <person name="Dugan-Rocha S."/>
            <person name="Elkadiri S."/>
            <person name="Gnanaolivu R."/>
            <person name="Hughes D."/>
            <person name="Lee S."/>
            <person name="Li M."/>
            <person name="Ming W."/>
            <person name="Munidasa M."/>
            <person name="Muniz J."/>
            <person name="Nguyen L."/>
            <person name="Osuji N."/>
            <person name="Pu L.-L."/>
            <person name="Puazo M."/>
            <person name="Skinner E."/>
            <person name="Qu C."/>
            <person name="Quiroz J."/>
            <person name="Raj R."/>
            <person name="Weissenberger G."/>
            <person name="Xin Y."/>
            <person name="Zou X."/>
            <person name="Han Y."/>
            <person name="Worley K."/>
            <person name="Muzny D."/>
            <person name="Gibbs R."/>
        </authorList>
    </citation>
    <scope>NUCLEOTIDE SEQUENCE</scope>
    <source>
        <strain evidence="3">HAZT.00-mixed</strain>
        <tissue evidence="3">Whole organism</tissue>
    </source>
</reference>
<dbReference type="SUPFAM" id="SSF52540">
    <property type="entry name" value="P-loop containing nucleoside triphosphate hydrolases"/>
    <property type="match status" value="1"/>
</dbReference>
<feature type="compositionally biased region" description="Polar residues" evidence="1">
    <location>
        <begin position="87"/>
        <end position="106"/>
    </location>
</feature>
<evidence type="ECO:0000313" key="3">
    <source>
        <dbReference type="EMBL" id="KAA0193279.1"/>
    </source>
</evidence>
<dbReference type="InterPro" id="IPR000863">
    <property type="entry name" value="Sulfotransferase_dom"/>
</dbReference>
<dbReference type="PANTHER" id="PTHR10704">
    <property type="entry name" value="CARBOHYDRATE SULFOTRANSFERASE"/>
    <property type="match status" value="1"/>
</dbReference>
<sequence length="563" mass="63433">MRAIHRRAFRAAKPAVVRRILLIADEARWRYRIVIAEWTAPDLKMRRGGDAGDVEAPAAARSVAVVQLSAPAARLQQLAGAHTARSVPTQHGQCPHSTVSAHTARSAQCRRPPSAELGEIVEWGEGDMAAKQPILGTRIFLYQDQTVDTAAAMQVNDEPPSQTIPEEAALKYVKKPLISNPKKFRYVPKMDAKTWSGAYPQLVKAGVSAASYRVNFEYRNFPGELDFTPGGVVGRDRVKRILILTTWRSGSTFLGDIFNAYPGTFYSFEPLHQLLQKQHLEDGPLKQPVLELLRNIMTCNMTDQHDYFDYVRNNTFLFTHNSRYWQSCSINRALCYDPHFFNKVCEVFPVNVIKTVRLGAAPLGELLQDPSLDLRVIHLVRDPRGTMHSRHRLDWCRAPVCSDPSIVCDHLLLDLHHSQTLQAKYPDRFLLVRYEDLGTQPEAMASLILDFVGLPSTNSVKNFIAEHTTLESKRRSDAAAAKSSDGGGDGTPRRGRRRKPTNAYSTFRNSRTTTFAWRNALNYSAVAAIQDVCEAPMRLLNLRIFKNEIEYKNENLTILLPEK</sequence>
<feature type="domain" description="Sulfotransferase" evidence="2">
    <location>
        <begin position="240"/>
        <end position="538"/>
    </location>
</feature>
<name>A0A6A0GYX5_HYAAZ</name>
<gene>
    <name evidence="3" type="ORF">HAZT_HAZT008376</name>
</gene>
<proteinExistence type="predicted"/>
<evidence type="ECO:0000256" key="1">
    <source>
        <dbReference type="SAM" id="MobiDB-lite"/>
    </source>
</evidence>
<dbReference type="Pfam" id="PF00685">
    <property type="entry name" value="Sulfotransfer_1"/>
    <property type="match status" value="1"/>
</dbReference>
<dbReference type="Gene3D" id="3.40.50.300">
    <property type="entry name" value="P-loop containing nucleotide triphosphate hydrolases"/>
    <property type="match status" value="1"/>
</dbReference>
<dbReference type="GO" id="GO:0006790">
    <property type="term" value="P:sulfur compound metabolic process"/>
    <property type="evidence" value="ECO:0007669"/>
    <property type="project" value="TreeGrafter"/>
</dbReference>
<dbReference type="InterPro" id="IPR027417">
    <property type="entry name" value="P-loop_NTPase"/>
</dbReference>
<evidence type="ECO:0000259" key="2">
    <source>
        <dbReference type="Pfam" id="PF00685"/>
    </source>
</evidence>
<protein>
    <recommendedName>
        <fullName evidence="2">Sulfotransferase domain-containing protein</fullName>
    </recommendedName>
</protein>
<dbReference type="OrthoDB" id="6138663at2759"/>
<comment type="caution">
    <text evidence="3">The sequence shown here is derived from an EMBL/GenBank/DDBJ whole genome shotgun (WGS) entry which is preliminary data.</text>
</comment>
<dbReference type="PANTHER" id="PTHR10704:SF44">
    <property type="entry name" value="LD35051P-RELATED"/>
    <property type="match status" value="1"/>
</dbReference>
<dbReference type="GO" id="GO:0001517">
    <property type="term" value="F:N-acetylglucosamine 6-O-sulfotransferase activity"/>
    <property type="evidence" value="ECO:0007669"/>
    <property type="project" value="TreeGrafter"/>
</dbReference>
<dbReference type="EMBL" id="JQDR03011104">
    <property type="protein sequence ID" value="KAA0193279.1"/>
    <property type="molecule type" value="Genomic_DNA"/>
</dbReference>
<accession>A0A6A0GYX5</accession>
<dbReference type="InterPro" id="IPR051135">
    <property type="entry name" value="Gal/GlcNAc/GalNAc_ST"/>
</dbReference>
<feature type="region of interest" description="Disordered" evidence="1">
    <location>
        <begin position="474"/>
        <end position="505"/>
    </location>
</feature>
<dbReference type="AlphaFoldDB" id="A0A6A0GYX5"/>
<dbReference type="GO" id="GO:0006044">
    <property type="term" value="P:N-acetylglucosamine metabolic process"/>
    <property type="evidence" value="ECO:0007669"/>
    <property type="project" value="TreeGrafter"/>
</dbReference>
<feature type="region of interest" description="Disordered" evidence="1">
    <location>
        <begin position="87"/>
        <end position="111"/>
    </location>
</feature>